<feature type="transmembrane region" description="Helical" evidence="1">
    <location>
        <begin position="20"/>
        <end position="37"/>
    </location>
</feature>
<dbReference type="Proteomes" id="UP000774750">
    <property type="component" value="Unassembled WGS sequence"/>
</dbReference>
<organism evidence="2 3">
    <name type="scientific">Merdimmobilis hominis</name>
    <dbReference type="NCBI Taxonomy" id="2897707"/>
    <lineage>
        <taxon>Bacteria</taxon>
        <taxon>Bacillati</taxon>
        <taxon>Bacillota</taxon>
        <taxon>Clostridia</taxon>
        <taxon>Eubacteriales</taxon>
        <taxon>Oscillospiraceae</taxon>
        <taxon>Merdimmobilis</taxon>
    </lineage>
</organism>
<sequence length="375" mass="41447">MNTARIRRIVQKTGITKRQGIIFCAVMLSFLLFWLCTNSRSVCNAVTFCTDWLKWGLAHLCALVSFSVTELVIVLAVLAVIVCFIRLVRRAKKNKGRRIAVMINGIFSAVLAVLIGVSAFDWMYGVNYYESSLQEKLGIYARPVSADELYKTASYFLTQANETAALIPRDSTGDLLLSPQAIAAMSTDAYAPLFSKYEVLRTPLTVPKVLVLSKGLSYLNCTGFFFPYLGESNINGDVPKTTIPSTAMHELAHQMGVASEQEANFLAVLGCVESGIDAFSYSGWQMGLIHLTNALYRADQTLWESLMHEMSTQVRDDLVRINTYWAPFDTPVGDAANAINNDRLSHYGQDLTTQSYGAVVDLLVVYFSEVVDSAA</sequence>
<feature type="transmembrane region" description="Helical" evidence="1">
    <location>
        <begin position="57"/>
        <end position="87"/>
    </location>
</feature>
<dbReference type="RefSeq" id="WP_204447952.1">
    <property type="nucleotide sequence ID" value="NZ_JACJKY010000025.1"/>
</dbReference>
<name>A0A938X9B9_9FIRM</name>
<reference evidence="2" key="1">
    <citation type="submission" date="2020-08" db="EMBL/GenBank/DDBJ databases">
        <authorList>
            <person name="Cejkova D."/>
            <person name="Kubasova T."/>
            <person name="Jahodarova E."/>
            <person name="Rychlik I."/>
        </authorList>
    </citation>
    <scope>NUCLEOTIDE SEQUENCE</scope>
    <source>
        <strain evidence="2">An559</strain>
    </source>
</reference>
<proteinExistence type="predicted"/>
<protein>
    <submittedName>
        <fullName evidence="2">DUF3810 domain-containing protein</fullName>
    </submittedName>
</protein>
<keyword evidence="1" id="KW-0812">Transmembrane</keyword>
<dbReference type="EMBL" id="JACJKY010000025">
    <property type="protein sequence ID" value="MBM6921742.1"/>
    <property type="molecule type" value="Genomic_DNA"/>
</dbReference>
<evidence type="ECO:0000313" key="2">
    <source>
        <dbReference type="EMBL" id="MBM6921742.1"/>
    </source>
</evidence>
<dbReference type="Pfam" id="PF12725">
    <property type="entry name" value="DUF3810"/>
    <property type="match status" value="1"/>
</dbReference>
<keyword evidence="3" id="KW-1185">Reference proteome</keyword>
<evidence type="ECO:0000256" key="1">
    <source>
        <dbReference type="SAM" id="Phobius"/>
    </source>
</evidence>
<keyword evidence="1" id="KW-1133">Transmembrane helix</keyword>
<keyword evidence="1" id="KW-0472">Membrane</keyword>
<feature type="transmembrane region" description="Helical" evidence="1">
    <location>
        <begin position="99"/>
        <end position="124"/>
    </location>
</feature>
<evidence type="ECO:0000313" key="3">
    <source>
        <dbReference type="Proteomes" id="UP000774750"/>
    </source>
</evidence>
<dbReference type="AlphaFoldDB" id="A0A938X9B9"/>
<gene>
    <name evidence="2" type="ORF">H6A12_11335</name>
</gene>
<accession>A0A938X9B9</accession>
<dbReference type="InterPro" id="IPR024294">
    <property type="entry name" value="DUF3810"/>
</dbReference>
<comment type="caution">
    <text evidence="2">The sequence shown here is derived from an EMBL/GenBank/DDBJ whole genome shotgun (WGS) entry which is preliminary data.</text>
</comment>
<reference evidence="2" key="2">
    <citation type="journal article" date="2021" name="Sci. Rep.">
        <title>The distribution of antibiotic resistance genes in chicken gut microbiota commensals.</title>
        <authorList>
            <person name="Juricova H."/>
            <person name="Matiasovicova J."/>
            <person name="Kubasova T."/>
            <person name="Cejkova D."/>
            <person name="Rychlik I."/>
        </authorList>
    </citation>
    <scope>NUCLEOTIDE SEQUENCE</scope>
    <source>
        <strain evidence="2">An559</strain>
    </source>
</reference>